<dbReference type="Proteomes" id="UP000268048">
    <property type="component" value="Chromosome"/>
</dbReference>
<protein>
    <recommendedName>
        <fullName evidence="3">Phage protein</fullName>
    </recommendedName>
</protein>
<dbReference type="AlphaFoldDB" id="A0A3G7TUU5"/>
<sequence>METLWKCRRCRWKGVRSELINKPHSKDHSRSDMVCPNCCCKSFTQEEQPK</sequence>
<proteinExistence type="predicted"/>
<gene>
    <name evidence="1" type="ORF">C4K04_5030</name>
</gene>
<dbReference type="EMBL" id="CP027753">
    <property type="protein sequence ID" value="AZE50681.1"/>
    <property type="molecule type" value="Genomic_DNA"/>
</dbReference>
<evidence type="ECO:0008006" key="3">
    <source>
        <dbReference type="Google" id="ProtNLM"/>
    </source>
</evidence>
<name>A0A3G7TUU5_9PSED</name>
<organism evidence="1 2">
    <name type="scientific">Pseudomonas chlororaphis</name>
    <dbReference type="NCBI Taxonomy" id="587753"/>
    <lineage>
        <taxon>Bacteria</taxon>
        <taxon>Pseudomonadati</taxon>
        <taxon>Pseudomonadota</taxon>
        <taxon>Gammaproteobacteria</taxon>
        <taxon>Pseudomonadales</taxon>
        <taxon>Pseudomonadaceae</taxon>
        <taxon>Pseudomonas</taxon>
    </lineage>
</organism>
<reference evidence="1 2" key="1">
    <citation type="submission" date="2018-03" db="EMBL/GenBank/DDBJ databases">
        <title>Diversity of phytobeneficial traits revealed by whole-genome analysis of worldwide-isolated phenazine-producing Pseudomonas spp.</title>
        <authorList>
            <person name="Biessy A."/>
            <person name="Novinscak A."/>
            <person name="Blom J."/>
            <person name="Leger G."/>
            <person name="Thomashow L.S."/>
            <person name="Cazorla F.M."/>
            <person name="Josic D."/>
            <person name="Filion M."/>
        </authorList>
    </citation>
    <scope>NUCLEOTIDE SEQUENCE [LARGE SCALE GENOMIC DNA]</scope>
    <source>
        <strain evidence="1 2">B25</strain>
    </source>
</reference>
<evidence type="ECO:0000313" key="1">
    <source>
        <dbReference type="EMBL" id="AZE50681.1"/>
    </source>
</evidence>
<evidence type="ECO:0000313" key="2">
    <source>
        <dbReference type="Proteomes" id="UP000268048"/>
    </source>
</evidence>
<accession>A0A3G7TUU5</accession>